<dbReference type="PRINTS" id="PR00111">
    <property type="entry name" value="ABHYDROLASE"/>
</dbReference>
<gene>
    <name evidence="2" type="ORF">BCF46_2402</name>
</gene>
<accession>A0A497WSF7</accession>
<dbReference type="RefSeq" id="WP_121024426.1">
    <property type="nucleotide sequence ID" value="NZ_RCCE01000003.1"/>
</dbReference>
<sequence length="260" mass="27938">MTQVTVLNEVALHYRFRPGKGTPIVFLNSLGTDFRIWDQVIDGLDNDPPILCIDKRGHGLSDDGMISMTALVDDAATLMDHLDMQRALICGVSVGGMIAQGLAVDRPDLVAGLVLCCTGAQIGDAESWNARIKTVQSEGIAIMADAILERWFSAEFIAHRPAEFAVYRNMLVRTSPAGYAGVCGAIRDTDFSAQSPRISVPTHCIAGSDDLATPPALVKDLANLIPNASYQVIPDCGHLPCIEAPVLISDAIKQMHRTLT</sequence>
<dbReference type="EMBL" id="RCCE01000003">
    <property type="protein sequence ID" value="RLJ52174.1"/>
    <property type="molecule type" value="Genomic_DNA"/>
</dbReference>
<dbReference type="Proteomes" id="UP000269157">
    <property type="component" value="Unassembled WGS sequence"/>
</dbReference>
<reference evidence="2 3" key="1">
    <citation type="submission" date="2018-10" db="EMBL/GenBank/DDBJ databases">
        <title>Genomic Encyclopedia of Archaeal and Bacterial Type Strains, Phase II (KMG-II): from individual species to whole genera.</title>
        <authorList>
            <person name="Goeker M."/>
        </authorList>
    </citation>
    <scope>NUCLEOTIDE SEQUENCE [LARGE SCALE GENOMIC DNA]</scope>
    <source>
        <strain evidence="2 3">DSM 29466</strain>
    </source>
</reference>
<dbReference type="NCBIfam" id="TIGR02427">
    <property type="entry name" value="protocat_pcaD"/>
    <property type="match status" value="1"/>
</dbReference>
<organism evidence="2 3">
    <name type="scientific">Litoreibacter meonggei</name>
    <dbReference type="NCBI Taxonomy" id="1049199"/>
    <lineage>
        <taxon>Bacteria</taxon>
        <taxon>Pseudomonadati</taxon>
        <taxon>Pseudomonadota</taxon>
        <taxon>Alphaproteobacteria</taxon>
        <taxon>Rhodobacterales</taxon>
        <taxon>Roseobacteraceae</taxon>
        <taxon>Litoreibacter</taxon>
    </lineage>
</organism>
<dbReference type="GO" id="GO:0042952">
    <property type="term" value="P:beta-ketoadipate pathway"/>
    <property type="evidence" value="ECO:0007669"/>
    <property type="project" value="InterPro"/>
</dbReference>
<dbReference type="SUPFAM" id="SSF53474">
    <property type="entry name" value="alpha/beta-Hydrolases"/>
    <property type="match status" value="1"/>
</dbReference>
<dbReference type="InterPro" id="IPR026968">
    <property type="entry name" value="PcaD/CatD"/>
</dbReference>
<comment type="caution">
    <text evidence="2">The sequence shown here is derived from an EMBL/GenBank/DDBJ whole genome shotgun (WGS) entry which is preliminary data.</text>
</comment>
<dbReference type="Gene3D" id="3.40.50.1820">
    <property type="entry name" value="alpha/beta hydrolase"/>
    <property type="match status" value="1"/>
</dbReference>
<keyword evidence="3" id="KW-1185">Reference proteome</keyword>
<evidence type="ECO:0000313" key="3">
    <source>
        <dbReference type="Proteomes" id="UP000269157"/>
    </source>
</evidence>
<dbReference type="OrthoDB" id="9793083at2"/>
<evidence type="ECO:0000313" key="2">
    <source>
        <dbReference type="EMBL" id="RLJ52174.1"/>
    </source>
</evidence>
<dbReference type="AlphaFoldDB" id="A0A497WSF7"/>
<dbReference type="InterPro" id="IPR000073">
    <property type="entry name" value="AB_hydrolase_1"/>
</dbReference>
<protein>
    <submittedName>
        <fullName evidence="2">3-oxoadipate enol-lactonase</fullName>
    </submittedName>
</protein>
<dbReference type="PANTHER" id="PTHR43798">
    <property type="entry name" value="MONOACYLGLYCEROL LIPASE"/>
    <property type="match status" value="1"/>
</dbReference>
<dbReference type="InterPro" id="IPR050266">
    <property type="entry name" value="AB_hydrolase_sf"/>
</dbReference>
<dbReference type="GO" id="GO:0047570">
    <property type="term" value="F:3-oxoadipate enol-lactonase activity"/>
    <property type="evidence" value="ECO:0007669"/>
    <property type="project" value="InterPro"/>
</dbReference>
<dbReference type="InterPro" id="IPR029058">
    <property type="entry name" value="AB_hydrolase_fold"/>
</dbReference>
<name>A0A497WSF7_9RHOB</name>
<proteinExistence type="predicted"/>
<dbReference type="Pfam" id="PF12697">
    <property type="entry name" value="Abhydrolase_6"/>
    <property type="match status" value="1"/>
</dbReference>
<feature type="domain" description="AB hydrolase-1" evidence="1">
    <location>
        <begin position="24"/>
        <end position="248"/>
    </location>
</feature>
<evidence type="ECO:0000259" key="1">
    <source>
        <dbReference type="Pfam" id="PF12697"/>
    </source>
</evidence>